<dbReference type="Proteomes" id="UP000215539">
    <property type="component" value="Chromosome 1"/>
</dbReference>
<dbReference type="Pfam" id="PF07799">
    <property type="entry name" value="DUF1643"/>
    <property type="match status" value="1"/>
</dbReference>
<organism evidence="2 4">
    <name type="scientific">Capnocytophaga haemolytica</name>
    <dbReference type="NCBI Taxonomy" id="45243"/>
    <lineage>
        <taxon>Bacteria</taxon>
        <taxon>Pseudomonadati</taxon>
        <taxon>Bacteroidota</taxon>
        <taxon>Flavobacteriia</taxon>
        <taxon>Flavobacteriales</taxon>
        <taxon>Flavobacteriaceae</taxon>
        <taxon>Capnocytophaga</taxon>
    </lineage>
</organism>
<dbReference type="EMBL" id="LT906449">
    <property type="protein sequence ID" value="SNV05507.1"/>
    <property type="molecule type" value="Genomic_DNA"/>
</dbReference>
<reference evidence="1 3" key="1">
    <citation type="submission" date="2016-02" db="EMBL/GenBank/DDBJ databases">
        <authorList>
            <person name="Holder M.E."/>
            <person name="Ajami N.J."/>
            <person name="Petrosino J.F."/>
        </authorList>
    </citation>
    <scope>NUCLEOTIDE SEQUENCE [LARGE SCALE GENOMIC DNA]</scope>
    <source>
        <strain evidence="1 3">CCUG 32990</strain>
    </source>
</reference>
<dbReference type="AlphaFoldDB" id="A0AAX2GVU3"/>
<protein>
    <submittedName>
        <fullName evidence="2">Uncharacterized protein conserved in bacteria</fullName>
    </submittedName>
</protein>
<keyword evidence="3" id="KW-1185">Reference proteome</keyword>
<proteinExistence type="predicted"/>
<evidence type="ECO:0000313" key="4">
    <source>
        <dbReference type="Proteomes" id="UP000215539"/>
    </source>
</evidence>
<sequence length="227" mass="25995">MAKEDYEITALFSTDGEVELRHCLSIELKGSNVSKNDLTVIMMNPGSASPAKESEKEVVSTDPTDIIKKLMEQPIPNCTLSYATEDPTIKQIIRVMEKYSFNQTTIINLSDIKNPESTNFINYIKDKNVKTIEDEALHSIFSTKNRKALNIVLSNSPKVLLAWGVSPRIKGLQEEAYNILKMLQEKYNFTLYGLPHKEKKRFGFYHPLPQEVEKQQEWIEQQLNSIP</sequence>
<dbReference type="RefSeq" id="WP_066429094.1">
    <property type="nucleotide sequence ID" value="NZ_CP014227.1"/>
</dbReference>
<dbReference type="KEGG" id="chg:AXF12_05670"/>
<reference evidence="2 4" key="2">
    <citation type="submission" date="2017-06" db="EMBL/GenBank/DDBJ databases">
        <authorList>
            <consortium name="Pathogen Informatics"/>
        </authorList>
    </citation>
    <scope>NUCLEOTIDE SEQUENCE [LARGE SCALE GENOMIC DNA]</scope>
    <source>
        <strain evidence="2 4">NCTC12947</strain>
    </source>
</reference>
<name>A0AAX2GVU3_9FLAO</name>
<evidence type="ECO:0000313" key="1">
    <source>
        <dbReference type="EMBL" id="AMD85051.1"/>
    </source>
</evidence>
<dbReference type="EMBL" id="CP014227">
    <property type="protein sequence ID" value="AMD85051.1"/>
    <property type="molecule type" value="Genomic_DNA"/>
</dbReference>
<accession>A0AAX2GVU3</accession>
<evidence type="ECO:0000313" key="2">
    <source>
        <dbReference type="EMBL" id="SNV05507.1"/>
    </source>
</evidence>
<dbReference type="InterPro" id="IPR012441">
    <property type="entry name" value="DUF1643"/>
</dbReference>
<evidence type="ECO:0000313" key="3">
    <source>
        <dbReference type="Proteomes" id="UP000065822"/>
    </source>
</evidence>
<gene>
    <name evidence="1" type="ORF">AXF12_05670</name>
    <name evidence="2" type="ORF">SAMEA44541418_00588</name>
</gene>
<dbReference type="Proteomes" id="UP000065822">
    <property type="component" value="Chromosome"/>
</dbReference>